<keyword evidence="1" id="KW-1133">Transmembrane helix</keyword>
<dbReference type="GO" id="GO:0005737">
    <property type="term" value="C:cytoplasm"/>
    <property type="evidence" value="ECO:0007669"/>
    <property type="project" value="TreeGrafter"/>
</dbReference>
<dbReference type="Proteomes" id="UP000320496">
    <property type="component" value="Chromosome"/>
</dbReference>
<dbReference type="GO" id="GO:0004029">
    <property type="term" value="F:aldehyde dehydrogenase (NAD+) activity"/>
    <property type="evidence" value="ECO:0007669"/>
    <property type="project" value="TreeGrafter"/>
</dbReference>
<feature type="transmembrane region" description="Helical" evidence="1">
    <location>
        <begin position="451"/>
        <end position="474"/>
    </location>
</feature>
<evidence type="ECO:0000313" key="4">
    <source>
        <dbReference type="Proteomes" id="UP000320496"/>
    </source>
</evidence>
<dbReference type="RefSeq" id="WP_145367319.1">
    <property type="nucleotide sequence ID" value="NZ_CP036275.1"/>
</dbReference>
<dbReference type="InterPro" id="IPR051783">
    <property type="entry name" value="NAD(P)-dependent_oxidoreduct"/>
</dbReference>
<reference evidence="3 4" key="1">
    <citation type="submission" date="2019-02" db="EMBL/GenBank/DDBJ databases">
        <title>Deep-cultivation of Planctomycetes and their phenomic and genomic characterization uncovers novel biology.</title>
        <authorList>
            <person name="Wiegand S."/>
            <person name="Jogler M."/>
            <person name="Boedeker C."/>
            <person name="Pinto D."/>
            <person name="Vollmers J."/>
            <person name="Rivas-Marin E."/>
            <person name="Kohn T."/>
            <person name="Peeters S.H."/>
            <person name="Heuer A."/>
            <person name="Rast P."/>
            <person name="Oberbeckmann S."/>
            <person name="Bunk B."/>
            <person name="Jeske O."/>
            <person name="Meyerdierks A."/>
            <person name="Storesund J.E."/>
            <person name="Kallscheuer N."/>
            <person name="Luecker S."/>
            <person name="Lage O.M."/>
            <person name="Pohl T."/>
            <person name="Merkel B.J."/>
            <person name="Hornburger P."/>
            <person name="Mueller R.-W."/>
            <person name="Bruemmer F."/>
            <person name="Labrenz M."/>
            <person name="Spormann A.M."/>
            <person name="Op den Camp H."/>
            <person name="Overmann J."/>
            <person name="Amann R."/>
            <person name="Jetten M.S.M."/>
            <person name="Mascher T."/>
            <person name="Medema M.H."/>
            <person name="Devos D.P."/>
            <person name="Kaster A.-K."/>
            <person name="Ovreas L."/>
            <person name="Rohde M."/>
            <person name="Galperin M.Y."/>
            <person name="Jogler C."/>
        </authorList>
    </citation>
    <scope>NUCLEOTIDE SEQUENCE [LARGE SCALE GENOMIC DNA]</scope>
    <source>
        <strain evidence="3 4">Mal4</strain>
    </source>
</reference>
<sequence>MSETANRTVLVTGATGYIGGRLVPKLLEAGYRVRCLARRPEKLSDRPWSDHPDLEIVAGDVLDQAELVEAMKGCDAAYYLVHSMIAAGREYAERDRALAVSFARASSGSELNRIVYLGGLGELGEDLSMHLRSRREVEEILGTSRVPLTTLRAAMIIGSGSASFETLRYLVERLPVMVTPRWVKTETQPIAVRNVLHYLVECLSVSETAGQTLDIGCEDVMTYQQLMQIMAEELGLRKRLIVPVPVLTPRLSSLWIGLVTPVSSQIARPLAEGLRNRTVCRNMRASELMPQRLLSAHEAISAALQNLGSAGIETNWSMAGEMPGDPEWSGGTVFLDERECVIDAPADQVFRTVCRIGGESGYWGGDFLWRLRGLMDQMVGGPGLRRGRRHPEDLHYGEAIDFWRVTGLEQGERLLLRAEMKLPGVAELEFRLEPIDSQQTRLIQTARFRPLGLFGIAYWYAVVPLHHFVFQYLLNGIRREAE</sequence>
<dbReference type="InterPro" id="IPR023393">
    <property type="entry name" value="START-like_dom_sf"/>
</dbReference>
<evidence type="ECO:0000313" key="3">
    <source>
        <dbReference type="EMBL" id="QDU36682.1"/>
    </source>
</evidence>
<keyword evidence="1" id="KW-0472">Membrane</keyword>
<evidence type="ECO:0000256" key="1">
    <source>
        <dbReference type="SAM" id="Phobius"/>
    </source>
</evidence>
<gene>
    <name evidence="3" type="ORF">Mal4_09700</name>
</gene>
<dbReference type="SUPFAM" id="SSF51735">
    <property type="entry name" value="NAD(P)-binding Rossmann-fold domains"/>
    <property type="match status" value="1"/>
</dbReference>
<dbReference type="Pfam" id="PF13460">
    <property type="entry name" value="NAD_binding_10"/>
    <property type="match status" value="1"/>
</dbReference>
<dbReference type="PANTHER" id="PTHR48079">
    <property type="entry name" value="PROTEIN YEEZ"/>
    <property type="match status" value="1"/>
</dbReference>
<organism evidence="3 4">
    <name type="scientific">Maioricimonas rarisocia</name>
    <dbReference type="NCBI Taxonomy" id="2528026"/>
    <lineage>
        <taxon>Bacteria</taxon>
        <taxon>Pseudomonadati</taxon>
        <taxon>Planctomycetota</taxon>
        <taxon>Planctomycetia</taxon>
        <taxon>Planctomycetales</taxon>
        <taxon>Planctomycetaceae</taxon>
        <taxon>Maioricimonas</taxon>
    </lineage>
</organism>
<evidence type="ECO:0000259" key="2">
    <source>
        <dbReference type="Pfam" id="PF13460"/>
    </source>
</evidence>
<protein>
    <submittedName>
        <fullName evidence="3">3 beta-hydroxysteroid dehydrogenase/Delta 5--&gt;4-isomerase</fullName>
    </submittedName>
</protein>
<dbReference type="AlphaFoldDB" id="A0A517Z2I4"/>
<accession>A0A517Z2I4</accession>
<dbReference type="CDD" id="cd07812">
    <property type="entry name" value="SRPBCC"/>
    <property type="match status" value="1"/>
</dbReference>
<dbReference type="InterPro" id="IPR036291">
    <property type="entry name" value="NAD(P)-bd_dom_sf"/>
</dbReference>
<dbReference type="PANTHER" id="PTHR48079:SF6">
    <property type="entry name" value="NAD(P)-BINDING DOMAIN-CONTAINING PROTEIN-RELATED"/>
    <property type="match status" value="1"/>
</dbReference>
<dbReference type="CDD" id="cd05245">
    <property type="entry name" value="SDR_a2"/>
    <property type="match status" value="1"/>
</dbReference>
<keyword evidence="4" id="KW-1185">Reference proteome</keyword>
<dbReference type="Gene3D" id="3.30.530.20">
    <property type="match status" value="1"/>
</dbReference>
<proteinExistence type="predicted"/>
<dbReference type="OrthoDB" id="9774199at2"/>
<dbReference type="Pfam" id="PF11066">
    <property type="entry name" value="DUF2867"/>
    <property type="match status" value="1"/>
</dbReference>
<dbReference type="GO" id="GO:0016853">
    <property type="term" value="F:isomerase activity"/>
    <property type="evidence" value="ECO:0007669"/>
    <property type="project" value="UniProtKB-KW"/>
</dbReference>
<dbReference type="SUPFAM" id="SSF55961">
    <property type="entry name" value="Bet v1-like"/>
    <property type="match status" value="1"/>
</dbReference>
<dbReference type="InterPro" id="IPR016040">
    <property type="entry name" value="NAD(P)-bd_dom"/>
</dbReference>
<keyword evidence="3" id="KW-0413">Isomerase</keyword>
<feature type="domain" description="NAD(P)-binding" evidence="2">
    <location>
        <begin position="13"/>
        <end position="155"/>
    </location>
</feature>
<keyword evidence="1" id="KW-0812">Transmembrane</keyword>
<name>A0A517Z2I4_9PLAN</name>
<dbReference type="Gene3D" id="3.40.50.720">
    <property type="entry name" value="NAD(P)-binding Rossmann-like Domain"/>
    <property type="match status" value="1"/>
</dbReference>
<dbReference type="InterPro" id="IPR021295">
    <property type="entry name" value="DUF2867"/>
</dbReference>
<dbReference type="KEGG" id="mri:Mal4_09700"/>
<dbReference type="EMBL" id="CP036275">
    <property type="protein sequence ID" value="QDU36682.1"/>
    <property type="molecule type" value="Genomic_DNA"/>
</dbReference>